<dbReference type="AlphaFoldDB" id="A0A7S2SAQ7"/>
<protein>
    <recommendedName>
        <fullName evidence="3">Peptidyl-prolyl cis-trans isomerase</fullName>
        <shortName evidence="3">PPIase</shortName>
        <ecNumber evidence="3">5.2.1.8</ecNumber>
    </recommendedName>
</protein>
<dbReference type="PANTHER" id="PTHR43246">
    <property type="entry name" value="PEPTIDYL-PROLYL CIS-TRANS ISOMERASE CYP38, CHLOROPLASTIC"/>
    <property type="match status" value="1"/>
</dbReference>
<sequence length="289" mass="31539">MLSSTKSMSAVCAVILHTLLNAPMIASFQMQNVNVNHNSVTVNNGFVVKKNLVGLRASNNNEDDYDFDMSRRSAFQNTVGNAAVTLLASTAAMFPGMAMAEEEAAAAVMVEFTVQNLDGEEGKTGKVVIRTRPDWAPKGAARFEELADKKFWDGCRIFRVLPGFVSQFGINGDPTTQSYWRSKSLKDDPVKVSNKRGTVVFATSGPNTRTTQMFINTGDRNDFLDKQGFSPCGEVVEGMDIVDRFYSGYGEGAPSGKGPNQGTIQSRGNEYLQSSFPKLTYFSKATIVK</sequence>
<dbReference type="PROSITE" id="PS50072">
    <property type="entry name" value="CSA_PPIASE_2"/>
    <property type="match status" value="1"/>
</dbReference>
<evidence type="ECO:0000259" key="4">
    <source>
        <dbReference type="PROSITE" id="PS50072"/>
    </source>
</evidence>
<dbReference type="InterPro" id="IPR029000">
    <property type="entry name" value="Cyclophilin-like_dom_sf"/>
</dbReference>
<dbReference type="Pfam" id="PF00160">
    <property type="entry name" value="Pro_isomerase"/>
    <property type="match status" value="1"/>
</dbReference>
<gene>
    <name evidence="5" type="ORF">EANT1437_LOCUS13078</name>
</gene>
<name>A0A7S2SAQ7_9STRA</name>
<dbReference type="SUPFAM" id="SSF50891">
    <property type="entry name" value="Cyclophilin-like"/>
    <property type="match status" value="1"/>
</dbReference>
<comment type="function">
    <text evidence="3">PPIases accelerate the folding of proteins. It catalyzes the cis-trans isomerization of proline imidic peptide bonds in oligopeptides.</text>
</comment>
<evidence type="ECO:0000256" key="3">
    <source>
        <dbReference type="RuleBase" id="RU363019"/>
    </source>
</evidence>
<organism evidence="5">
    <name type="scientific">Eucampia antarctica</name>
    <dbReference type="NCBI Taxonomy" id="49252"/>
    <lineage>
        <taxon>Eukaryota</taxon>
        <taxon>Sar</taxon>
        <taxon>Stramenopiles</taxon>
        <taxon>Ochrophyta</taxon>
        <taxon>Bacillariophyta</taxon>
        <taxon>Mediophyceae</taxon>
        <taxon>Biddulphiophycidae</taxon>
        <taxon>Hemiaulales</taxon>
        <taxon>Hemiaulaceae</taxon>
        <taxon>Eucampia</taxon>
    </lineage>
</organism>
<dbReference type="GO" id="GO:0003755">
    <property type="term" value="F:peptidyl-prolyl cis-trans isomerase activity"/>
    <property type="evidence" value="ECO:0007669"/>
    <property type="project" value="UniProtKB-UniRule"/>
</dbReference>
<accession>A0A7S2SAQ7</accession>
<dbReference type="PRINTS" id="PR00153">
    <property type="entry name" value="CSAPPISMRASE"/>
</dbReference>
<proteinExistence type="inferred from homology"/>
<dbReference type="Gene3D" id="2.40.100.10">
    <property type="entry name" value="Cyclophilin-like"/>
    <property type="match status" value="1"/>
</dbReference>
<comment type="similarity">
    <text evidence="3">Belongs to the cyclophilin-type PPIase family.</text>
</comment>
<comment type="catalytic activity">
    <reaction evidence="3">
        <text>[protein]-peptidylproline (omega=180) = [protein]-peptidylproline (omega=0)</text>
        <dbReference type="Rhea" id="RHEA:16237"/>
        <dbReference type="Rhea" id="RHEA-COMP:10747"/>
        <dbReference type="Rhea" id="RHEA-COMP:10748"/>
        <dbReference type="ChEBI" id="CHEBI:83833"/>
        <dbReference type="ChEBI" id="CHEBI:83834"/>
        <dbReference type="EC" id="5.2.1.8"/>
    </reaction>
</comment>
<reference evidence="5" key="1">
    <citation type="submission" date="2021-01" db="EMBL/GenBank/DDBJ databases">
        <authorList>
            <person name="Corre E."/>
            <person name="Pelletier E."/>
            <person name="Niang G."/>
            <person name="Scheremetjew M."/>
            <person name="Finn R."/>
            <person name="Kale V."/>
            <person name="Holt S."/>
            <person name="Cochrane G."/>
            <person name="Meng A."/>
            <person name="Brown T."/>
            <person name="Cohen L."/>
        </authorList>
    </citation>
    <scope>NUCLEOTIDE SEQUENCE</scope>
    <source>
        <strain evidence="5">CCMP1452</strain>
    </source>
</reference>
<keyword evidence="2 3" id="KW-0413">Isomerase</keyword>
<keyword evidence="3" id="KW-0732">Signal</keyword>
<keyword evidence="1 3" id="KW-0697">Rotamase</keyword>
<feature type="signal peptide" evidence="3">
    <location>
        <begin position="1"/>
        <end position="27"/>
    </location>
</feature>
<evidence type="ECO:0000313" key="5">
    <source>
        <dbReference type="EMBL" id="CAD9693076.1"/>
    </source>
</evidence>
<dbReference type="EC" id="5.2.1.8" evidence="3"/>
<dbReference type="InterPro" id="IPR002130">
    <property type="entry name" value="Cyclophilin-type_PPIase_dom"/>
</dbReference>
<dbReference type="EMBL" id="HBHI01025508">
    <property type="protein sequence ID" value="CAD9693076.1"/>
    <property type="molecule type" value="Transcribed_RNA"/>
</dbReference>
<dbReference type="InterPro" id="IPR044665">
    <property type="entry name" value="E_coli_cyclophilin_A-like"/>
</dbReference>
<evidence type="ECO:0000256" key="2">
    <source>
        <dbReference type="ARBA" id="ARBA00023235"/>
    </source>
</evidence>
<evidence type="ECO:0000256" key="1">
    <source>
        <dbReference type="ARBA" id="ARBA00023110"/>
    </source>
</evidence>
<feature type="domain" description="PPIase cyclophilin-type" evidence="4">
    <location>
        <begin position="125"/>
        <end position="269"/>
    </location>
</feature>
<feature type="chain" id="PRO_5031599178" description="Peptidyl-prolyl cis-trans isomerase" evidence="3">
    <location>
        <begin position="28"/>
        <end position="289"/>
    </location>
</feature>